<dbReference type="PANTHER" id="PTHR31083">
    <property type="entry name" value="UPSTREAM OF FLC PROTEIN (DUF966)"/>
    <property type="match status" value="1"/>
</dbReference>
<feature type="region of interest" description="Disordered" evidence="9">
    <location>
        <begin position="451"/>
        <end position="494"/>
    </location>
</feature>
<feature type="compositionally biased region" description="Low complexity" evidence="9">
    <location>
        <begin position="174"/>
        <end position="188"/>
    </location>
</feature>
<dbReference type="AlphaFoldDB" id="A0A0D9XAX7"/>
<evidence type="ECO:0000313" key="11">
    <source>
        <dbReference type="EnsemblPlants" id="LPERR08G20420.1"/>
    </source>
</evidence>
<keyword evidence="2" id="KW-0217">Developmental protein</keyword>
<accession>A0A0D9XAX7</accession>
<evidence type="ECO:0000256" key="2">
    <source>
        <dbReference type="ARBA" id="ARBA00022473"/>
    </source>
</evidence>
<keyword evidence="6" id="KW-0131">Cell cycle</keyword>
<dbReference type="Pfam" id="PF06136">
    <property type="entry name" value="SOK"/>
    <property type="match status" value="1"/>
</dbReference>
<dbReference type="Proteomes" id="UP000032180">
    <property type="component" value="Chromosome 8"/>
</dbReference>
<dbReference type="GO" id="GO:0051301">
    <property type="term" value="P:cell division"/>
    <property type="evidence" value="ECO:0007669"/>
    <property type="project" value="UniProtKB-KW"/>
</dbReference>
<evidence type="ECO:0000256" key="1">
    <source>
        <dbReference type="ARBA" id="ARBA00004413"/>
    </source>
</evidence>
<dbReference type="EnsemblPlants" id="LPERR08G20420.1">
    <property type="protein sequence ID" value="LPERR08G20420.1"/>
    <property type="gene ID" value="LPERR08G20420"/>
</dbReference>
<evidence type="ECO:0000256" key="4">
    <source>
        <dbReference type="ARBA" id="ARBA00022618"/>
    </source>
</evidence>
<feature type="region of interest" description="Disordered" evidence="9">
    <location>
        <begin position="1"/>
        <end position="52"/>
    </location>
</feature>
<evidence type="ECO:0000256" key="8">
    <source>
        <dbReference type="ARBA" id="ARBA00046534"/>
    </source>
</evidence>
<dbReference type="GO" id="GO:2000067">
    <property type="term" value="P:regulation of root morphogenesis"/>
    <property type="evidence" value="ECO:0007669"/>
    <property type="project" value="UniProtKB-ARBA"/>
</dbReference>
<dbReference type="GO" id="GO:0090708">
    <property type="term" value="P:specification of plant organ axis polarity"/>
    <property type="evidence" value="ECO:0007669"/>
    <property type="project" value="UniProtKB-ARBA"/>
</dbReference>
<dbReference type="HOGENOM" id="CLU_025038_1_0_1"/>
<feature type="compositionally biased region" description="Polar residues" evidence="9">
    <location>
        <begin position="229"/>
        <end position="238"/>
    </location>
</feature>
<keyword evidence="3" id="KW-1003">Cell membrane</keyword>
<dbReference type="GO" id="GO:0051258">
    <property type="term" value="P:protein polymerization"/>
    <property type="evidence" value="ECO:0007669"/>
    <property type="project" value="UniProtKB-ARBA"/>
</dbReference>
<evidence type="ECO:0000259" key="10">
    <source>
        <dbReference type="Pfam" id="PF06136"/>
    </source>
</evidence>
<feature type="region of interest" description="Disordered" evidence="9">
    <location>
        <begin position="141"/>
        <end position="338"/>
    </location>
</feature>
<dbReference type="InterPro" id="IPR021182">
    <property type="entry name" value="SOK_magnoliopsida"/>
</dbReference>
<dbReference type="Gramene" id="LPERR08G20420.1">
    <property type="protein sequence ID" value="LPERR08G20420.1"/>
    <property type="gene ID" value="LPERR08G20420"/>
</dbReference>
<name>A0A0D9XAX7_9ORYZ</name>
<comment type="subcellular location">
    <subcellularLocation>
        <location evidence="1">Cell membrane</location>
        <topology evidence="1">Peripheral membrane protein</topology>
        <orientation evidence="1">Cytoplasmic side</orientation>
    </subcellularLocation>
</comment>
<proteinExistence type="inferred from homology"/>
<comment type="similarity">
    <text evidence="7">Belongs to the SOSEKI family.</text>
</comment>
<comment type="subunit">
    <text evidence="8">Homodimer. Forms long polymer filaments with other SOKs proteins polymers (e.g. SOK1, SOK2, SOK3 and SOK4) crucial for polar localization and biological activity. Binds to ANGUSTIFOLIA (AN).</text>
</comment>
<reference evidence="11 12" key="1">
    <citation type="submission" date="2012-08" db="EMBL/GenBank/DDBJ databases">
        <title>Oryza genome evolution.</title>
        <authorList>
            <person name="Wing R.A."/>
        </authorList>
    </citation>
    <scope>NUCLEOTIDE SEQUENCE</scope>
</reference>
<dbReference type="GO" id="GO:0005886">
    <property type="term" value="C:plasma membrane"/>
    <property type="evidence" value="ECO:0007669"/>
    <property type="project" value="UniProtKB-SubCell"/>
</dbReference>
<evidence type="ECO:0000256" key="7">
    <source>
        <dbReference type="ARBA" id="ARBA00024211"/>
    </source>
</evidence>
<dbReference type="PANTHER" id="PTHR31083:SF48">
    <property type="entry name" value="OS08G0561600 PROTEIN"/>
    <property type="match status" value="1"/>
</dbReference>
<dbReference type="InterPro" id="IPR010369">
    <property type="entry name" value="SOK"/>
</dbReference>
<keyword evidence="5" id="KW-0472">Membrane</keyword>
<feature type="compositionally biased region" description="Basic residues" evidence="9">
    <location>
        <begin position="1"/>
        <end position="11"/>
    </location>
</feature>
<keyword evidence="4" id="KW-0132">Cell division</keyword>
<feature type="compositionally biased region" description="Basic and acidic residues" evidence="9">
    <location>
        <begin position="471"/>
        <end position="494"/>
    </location>
</feature>
<evidence type="ECO:0000256" key="3">
    <source>
        <dbReference type="ARBA" id="ARBA00022475"/>
    </source>
</evidence>
<feature type="compositionally biased region" description="Basic and acidic residues" evidence="9">
    <location>
        <begin position="159"/>
        <end position="173"/>
    </location>
</feature>
<evidence type="ECO:0000256" key="5">
    <source>
        <dbReference type="ARBA" id="ARBA00023136"/>
    </source>
</evidence>
<dbReference type="InterPro" id="IPR048351">
    <property type="entry name" value="SOK_DIX"/>
</dbReference>
<protein>
    <recommendedName>
        <fullName evidence="10">SOSEKI DIX-like domain-containing protein</fullName>
    </recommendedName>
</protein>
<dbReference type="PIRSF" id="PIRSF031043">
    <property type="entry name" value="UCP031043"/>
    <property type="match status" value="1"/>
</dbReference>
<keyword evidence="12" id="KW-1185">Reference proteome</keyword>
<reference evidence="11" key="3">
    <citation type="submission" date="2015-04" db="UniProtKB">
        <authorList>
            <consortium name="EnsemblPlants"/>
        </authorList>
    </citation>
    <scope>IDENTIFICATION</scope>
</reference>
<dbReference type="eggNOG" id="ENOG502QTBW">
    <property type="taxonomic scope" value="Eukaryota"/>
</dbReference>
<organism evidence="11 12">
    <name type="scientific">Leersia perrieri</name>
    <dbReference type="NCBI Taxonomy" id="77586"/>
    <lineage>
        <taxon>Eukaryota</taxon>
        <taxon>Viridiplantae</taxon>
        <taxon>Streptophyta</taxon>
        <taxon>Embryophyta</taxon>
        <taxon>Tracheophyta</taxon>
        <taxon>Spermatophyta</taxon>
        <taxon>Magnoliopsida</taxon>
        <taxon>Liliopsida</taxon>
        <taxon>Poales</taxon>
        <taxon>Poaceae</taxon>
        <taxon>BOP clade</taxon>
        <taxon>Oryzoideae</taxon>
        <taxon>Oryzeae</taxon>
        <taxon>Oryzinae</taxon>
        <taxon>Leersia</taxon>
    </lineage>
</organism>
<reference evidence="12" key="2">
    <citation type="submission" date="2013-12" db="EMBL/GenBank/DDBJ databases">
        <authorList>
            <person name="Yu Y."/>
            <person name="Lee S."/>
            <person name="de Baynast K."/>
            <person name="Wissotski M."/>
            <person name="Liu L."/>
            <person name="Talag J."/>
            <person name="Goicoechea J."/>
            <person name="Angelova A."/>
            <person name="Jetty R."/>
            <person name="Kudrna D."/>
            <person name="Golser W."/>
            <person name="Rivera L."/>
            <person name="Zhang J."/>
            <person name="Wing R."/>
        </authorList>
    </citation>
    <scope>NUCLEOTIDE SEQUENCE</scope>
</reference>
<evidence type="ECO:0000313" key="12">
    <source>
        <dbReference type="Proteomes" id="UP000032180"/>
    </source>
</evidence>
<feature type="compositionally biased region" description="Low complexity" evidence="9">
    <location>
        <begin position="203"/>
        <end position="220"/>
    </location>
</feature>
<dbReference type="STRING" id="77586.A0A0D9XAX7"/>
<feature type="domain" description="SOSEKI DIX-like" evidence="10">
    <location>
        <begin position="56"/>
        <end position="144"/>
    </location>
</feature>
<evidence type="ECO:0000256" key="9">
    <source>
        <dbReference type="SAM" id="MobiDB-lite"/>
    </source>
</evidence>
<sequence>MEGTTRTRRRAATAGAAAAASPGRNKVWVEPPGKSHHHHQPPPRSPPPLSPSSKRVAVVYYLCRNRHLEHPHFIEVPLASPEGLYLRDVINRLNILRGKGMAAMYSWSCKRSYKNGFVWHDLSEDDLVLPAQGNEYILKGSELLDRSPPDRQQNGVGEPKVETLKHPPEESPHSRGSQEGCSSSSSPSAVTKEASPSPPTPQPQQQAQSATLLPSSSASTNREDEQCRTPRSGSSGNLSPEPAGRVAPPLSEASSPGPLEYRVCKPIGAQDASTQTDDSERDDLERNSRMTGVCTFAEDGTSDAEIQECHQRSTEPSPKGPGVVRESPPVCSSDASPGSRVETLESLIRAEASRRSSFRALEEEHLYAPMGVKFKPANLLMQLITCGSISVKDHRSFGLIPSYRPRFTQVEFPSPMFSTPLALRHLDNIPCNTRTIGMRIPESEYFSGSLVETKKQEESGKGGTPTLKRSSSYDDDRVESFHEEKEKVIKIEES</sequence>
<evidence type="ECO:0000256" key="6">
    <source>
        <dbReference type="ARBA" id="ARBA00023306"/>
    </source>
</evidence>
<dbReference type="GO" id="GO:0051302">
    <property type="term" value="P:regulation of cell division"/>
    <property type="evidence" value="ECO:0007669"/>
    <property type="project" value="UniProtKB-ARBA"/>
</dbReference>